<dbReference type="eggNOG" id="COG1737">
    <property type="taxonomic scope" value="Bacteria"/>
</dbReference>
<dbReference type="InterPro" id="IPR000281">
    <property type="entry name" value="HTH_RpiR"/>
</dbReference>
<proteinExistence type="predicted"/>
<dbReference type="PROSITE" id="PS51464">
    <property type="entry name" value="SIS"/>
    <property type="match status" value="1"/>
</dbReference>
<name>A0A0A2UY62_9BACI</name>
<dbReference type="Gene3D" id="3.40.50.10490">
    <property type="entry name" value="Glucose-6-phosphate isomerase like protein, domain 1"/>
    <property type="match status" value="1"/>
</dbReference>
<keyword evidence="4" id="KW-1185">Reference proteome</keyword>
<dbReference type="GO" id="GO:0003677">
    <property type="term" value="F:DNA binding"/>
    <property type="evidence" value="ECO:0007669"/>
    <property type="project" value="InterPro"/>
</dbReference>
<dbReference type="OrthoDB" id="63027at2"/>
<evidence type="ECO:0000259" key="2">
    <source>
        <dbReference type="PROSITE" id="PS51464"/>
    </source>
</evidence>
<dbReference type="GO" id="GO:0003700">
    <property type="term" value="F:DNA-binding transcription factor activity"/>
    <property type="evidence" value="ECO:0007669"/>
    <property type="project" value="InterPro"/>
</dbReference>
<dbReference type="InterPro" id="IPR046348">
    <property type="entry name" value="SIS_dom_sf"/>
</dbReference>
<protein>
    <submittedName>
        <fullName evidence="3">RpiR family transcriptional regulator</fullName>
    </submittedName>
</protein>
<dbReference type="PROSITE" id="PS51071">
    <property type="entry name" value="HTH_RPIR"/>
    <property type="match status" value="1"/>
</dbReference>
<feature type="domain" description="SIS" evidence="2">
    <location>
        <begin position="95"/>
        <end position="234"/>
    </location>
</feature>
<dbReference type="Pfam" id="PF01380">
    <property type="entry name" value="SIS"/>
    <property type="match status" value="1"/>
</dbReference>
<dbReference type="RefSeq" id="WP_036783156.1">
    <property type="nucleotide sequence ID" value="NZ_AVBG01000006.1"/>
</dbReference>
<dbReference type="InterPro" id="IPR001347">
    <property type="entry name" value="SIS_dom"/>
</dbReference>
<dbReference type="AlphaFoldDB" id="A0A0A2UY62"/>
<feature type="domain" description="HTH rpiR-type" evidence="1">
    <location>
        <begin position="1"/>
        <end position="72"/>
    </location>
</feature>
<dbReference type="STRING" id="1385513.N780_19815"/>
<evidence type="ECO:0000259" key="1">
    <source>
        <dbReference type="PROSITE" id="PS51071"/>
    </source>
</evidence>
<evidence type="ECO:0000313" key="3">
    <source>
        <dbReference type="EMBL" id="KGP91456.1"/>
    </source>
</evidence>
<reference evidence="3 4" key="1">
    <citation type="submission" date="2013-08" db="EMBL/GenBank/DDBJ databases">
        <title>Genome of Pontibacillus chungwhensis.</title>
        <authorList>
            <person name="Wang Q."/>
            <person name="Wang G."/>
        </authorList>
    </citation>
    <scope>NUCLEOTIDE SEQUENCE [LARGE SCALE GENOMIC DNA]</scope>
    <source>
        <strain evidence="3 4">BH030062</strain>
    </source>
</reference>
<dbReference type="Gene3D" id="1.10.10.10">
    <property type="entry name" value="Winged helix-like DNA-binding domain superfamily/Winged helix DNA-binding domain"/>
    <property type="match status" value="1"/>
</dbReference>
<dbReference type="PANTHER" id="PTHR30514">
    <property type="entry name" value="GLUCOKINASE"/>
    <property type="match status" value="1"/>
</dbReference>
<dbReference type="InterPro" id="IPR009057">
    <property type="entry name" value="Homeodomain-like_sf"/>
</dbReference>
<dbReference type="InterPro" id="IPR036388">
    <property type="entry name" value="WH-like_DNA-bd_sf"/>
</dbReference>
<dbReference type="InterPro" id="IPR047640">
    <property type="entry name" value="RpiR-like"/>
</dbReference>
<dbReference type="SUPFAM" id="SSF46689">
    <property type="entry name" value="Homeodomain-like"/>
    <property type="match status" value="1"/>
</dbReference>
<dbReference type="EMBL" id="AVBG01000006">
    <property type="protein sequence ID" value="KGP91456.1"/>
    <property type="molecule type" value="Genomic_DNA"/>
</dbReference>
<accession>A0A0A2UY62</accession>
<dbReference type="PANTHER" id="PTHR30514:SF21">
    <property type="entry name" value="RPIR-FAMILY TRANSCRIPTIONAL REGULATOR"/>
    <property type="match status" value="1"/>
</dbReference>
<gene>
    <name evidence="3" type="ORF">N780_19815</name>
</gene>
<dbReference type="SUPFAM" id="SSF53697">
    <property type="entry name" value="SIS domain"/>
    <property type="match status" value="1"/>
</dbReference>
<dbReference type="GO" id="GO:1901135">
    <property type="term" value="P:carbohydrate derivative metabolic process"/>
    <property type="evidence" value="ECO:0007669"/>
    <property type="project" value="InterPro"/>
</dbReference>
<comment type="caution">
    <text evidence="3">The sequence shown here is derived from an EMBL/GenBank/DDBJ whole genome shotgun (WGS) entry which is preliminary data.</text>
</comment>
<dbReference type="Proteomes" id="UP000030153">
    <property type="component" value="Unassembled WGS sequence"/>
</dbReference>
<organism evidence="3 4">
    <name type="scientific">Pontibacillus chungwhensis BH030062</name>
    <dbReference type="NCBI Taxonomy" id="1385513"/>
    <lineage>
        <taxon>Bacteria</taxon>
        <taxon>Bacillati</taxon>
        <taxon>Bacillota</taxon>
        <taxon>Bacilli</taxon>
        <taxon>Bacillales</taxon>
        <taxon>Bacillaceae</taxon>
        <taxon>Pontibacillus</taxon>
    </lineage>
</organism>
<sequence length="235" mass="27460">MLKLDTDKLTKLEKEVHQKVSELVAENDKLKIIEAAEICEVSPSKVSTLVRKLGFDNFKQYKLYFSGQQIKWESNQRTEEIERLMLFLENFDRKIVDDFVSIYHKYNKIIIYGLGPSFISAEYFAYKLDIVSDKNIKVTHSEDYAEQMVDDETLLIVLSVTGKFSSFENLFQKSKGKGAEIMLILEEYVNTQNSLADYVFHLSKFNQSDELLPFEKTRTIFFIFMEEIATKLKYG</sequence>
<dbReference type="GO" id="GO:0097367">
    <property type="term" value="F:carbohydrate derivative binding"/>
    <property type="evidence" value="ECO:0007669"/>
    <property type="project" value="InterPro"/>
</dbReference>
<evidence type="ECO:0000313" key="4">
    <source>
        <dbReference type="Proteomes" id="UP000030153"/>
    </source>
</evidence>